<dbReference type="Pfam" id="PF00905">
    <property type="entry name" value="Transpeptidase"/>
    <property type="match status" value="1"/>
</dbReference>
<dbReference type="InterPro" id="IPR001264">
    <property type="entry name" value="Glyco_trans_51"/>
</dbReference>
<dbReference type="EMBL" id="CP012673">
    <property type="protein sequence ID" value="AUX38662.1"/>
    <property type="molecule type" value="Genomic_DNA"/>
</dbReference>
<dbReference type="GO" id="GO:0071555">
    <property type="term" value="P:cell wall organization"/>
    <property type="evidence" value="ECO:0007669"/>
    <property type="project" value="UniProtKB-KW"/>
</dbReference>
<evidence type="ECO:0000256" key="16">
    <source>
        <dbReference type="ARBA" id="ARBA00023316"/>
    </source>
</evidence>
<keyword evidence="12" id="KW-0573">Peptidoglycan synthesis</keyword>
<accession>A0A2L0EH97</accession>
<protein>
    <recommendedName>
        <fullName evidence="17">peptidoglycan glycosyltransferase</fullName>
        <ecNumber evidence="17">2.4.99.28</ecNumber>
    </recommendedName>
</protein>
<dbReference type="PANTHER" id="PTHR32282">
    <property type="entry name" value="BINDING PROTEIN TRANSPEPTIDASE, PUTATIVE-RELATED"/>
    <property type="match status" value="1"/>
</dbReference>
<evidence type="ECO:0000256" key="7">
    <source>
        <dbReference type="ARBA" id="ARBA00022676"/>
    </source>
</evidence>
<dbReference type="GO" id="GO:0008658">
    <property type="term" value="F:penicillin binding"/>
    <property type="evidence" value="ECO:0007669"/>
    <property type="project" value="InterPro"/>
</dbReference>
<dbReference type="GO" id="GO:0008360">
    <property type="term" value="P:regulation of cell shape"/>
    <property type="evidence" value="ECO:0007669"/>
    <property type="project" value="UniProtKB-KW"/>
</dbReference>
<comment type="catalytic activity">
    <reaction evidence="18">
        <text>[GlcNAc-(1-&gt;4)-Mur2Ac(oyl-L-Ala-gamma-D-Glu-L-Lys-D-Ala-D-Ala)](n)-di-trans,octa-cis-undecaprenyl diphosphate + beta-D-GlcNAc-(1-&gt;4)-Mur2Ac(oyl-L-Ala-gamma-D-Glu-L-Lys-D-Ala-D-Ala)-di-trans,octa-cis-undecaprenyl diphosphate = [GlcNAc-(1-&gt;4)-Mur2Ac(oyl-L-Ala-gamma-D-Glu-L-Lys-D-Ala-D-Ala)](n+1)-di-trans,octa-cis-undecaprenyl diphosphate + di-trans,octa-cis-undecaprenyl diphosphate + H(+)</text>
        <dbReference type="Rhea" id="RHEA:23708"/>
        <dbReference type="Rhea" id="RHEA-COMP:9602"/>
        <dbReference type="Rhea" id="RHEA-COMP:9603"/>
        <dbReference type="ChEBI" id="CHEBI:15378"/>
        <dbReference type="ChEBI" id="CHEBI:58405"/>
        <dbReference type="ChEBI" id="CHEBI:60033"/>
        <dbReference type="ChEBI" id="CHEBI:78435"/>
        <dbReference type="EC" id="2.4.99.28"/>
    </reaction>
</comment>
<dbReference type="NCBIfam" id="TIGR02074">
    <property type="entry name" value="PBP_1a_fam"/>
    <property type="match status" value="1"/>
</dbReference>
<evidence type="ECO:0000256" key="10">
    <source>
        <dbReference type="ARBA" id="ARBA00022801"/>
    </source>
</evidence>
<evidence type="ECO:0000256" key="4">
    <source>
        <dbReference type="ARBA" id="ARBA00007739"/>
    </source>
</evidence>
<evidence type="ECO:0000256" key="19">
    <source>
        <dbReference type="ARBA" id="ARBA00060592"/>
    </source>
</evidence>
<evidence type="ECO:0000256" key="12">
    <source>
        <dbReference type="ARBA" id="ARBA00022984"/>
    </source>
</evidence>
<organism evidence="24 25">
    <name type="scientific">Sorangium cellulosum</name>
    <name type="common">Polyangium cellulosum</name>
    <dbReference type="NCBI Taxonomy" id="56"/>
    <lineage>
        <taxon>Bacteria</taxon>
        <taxon>Pseudomonadati</taxon>
        <taxon>Myxococcota</taxon>
        <taxon>Polyangia</taxon>
        <taxon>Polyangiales</taxon>
        <taxon>Polyangiaceae</taxon>
        <taxon>Sorangium</taxon>
    </lineage>
</organism>
<feature type="compositionally biased region" description="Low complexity" evidence="20">
    <location>
        <begin position="118"/>
        <end position="139"/>
    </location>
</feature>
<dbReference type="InterPro" id="IPR001460">
    <property type="entry name" value="PCN-bd_Tpept"/>
</dbReference>
<feature type="compositionally biased region" description="Low complexity" evidence="20">
    <location>
        <begin position="57"/>
        <end position="70"/>
    </location>
</feature>
<dbReference type="EC" id="2.4.99.28" evidence="17"/>
<comment type="similarity">
    <text evidence="3">In the C-terminal section; belongs to the transpeptidase family.</text>
</comment>
<evidence type="ECO:0000256" key="8">
    <source>
        <dbReference type="ARBA" id="ARBA00022679"/>
    </source>
</evidence>
<evidence type="ECO:0000256" key="9">
    <source>
        <dbReference type="ARBA" id="ARBA00022692"/>
    </source>
</evidence>
<evidence type="ECO:0000256" key="13">
    <source>
        <dbReference type="ARBA" id="ARBA00022989"/>
    </source>
</evidence>
<proteinExistence type="inferred from homology"/>
<keyword evidence="8" id="KW-0808">Transferase</keyword>
<dbReference type="Gene3D" id="3.40.710.10">
    <property type="entry name" value="DD-peptidase/beta-lactamase superfamily"/>
    <property type="match status" value="2"/>
</dbReference>
<evidence type="ECO:0000256" key="3">
    <source>
        <dbReference type="ARBA" id="ARBA00007090"/>
    </source>
</evidence>
<comment type="subcellular location">
    <subcellularLocation>
        <location evidence="1">Membrane</location>
    </subcellularLocation>
</comment>
<dbReference type="InterPro" id="IPR012338">
    <property type="entry name" value="Beta-lactam/transpept-like"/>
</dbReference>
<dbReference type="SUPFAM" id="SSF53955">
    <property type="entry name" value="Lysozyme-like"/>
    <property type="match status" value="1"/>
</dbReference>
<comment type="similarity">
    <text evidence="4">In the N-terminal section; belongs to the glycosyltransferase 51 family.</text>
</comment>
<keyword evidence="11" id="KW-0133">Cell shape</keyword>
<dbReference type="GO" id="GO:0030288">
    <property type="term" value="C:outer membrane-bounded periplasmic space"/>
    <property type="evidence" value="ECO:0007669"/>
    <property type="project" value="TreeGrafter"/>
</dbReference>
<comment type="pathway">
    <text evidence="19">Glycan biosynthesis.</text>
</comment>
<dbReference type="GO" id="GO:0008955">
    <property type="term" value="F:peptidoglycan glycosyltransferase activity"/>
    <property type="evidence" value="ECO:0007669"/>
    <property type="project" value="UniProtKB-EC"/>
</dbReference>
<keyword evidence="16" id="KW-0961">Cell wall biogenesis/degradation</keyword>
<name>A0A2L0EH97_SORCE</name>
<evidence type="ECO:0000256" key="20">
    <source>
        <dbReference type="SAM" id="MobiDB-lite"/>
    </source>
</evidence>
<gene>
    <name evidence="24" type="primary">pbp</name>
    <name evidence="24" type="ORF">SOCE26_000400</name>
</gene>
<feature type="domain" description="Glycosyl transferase family 51" evidence="23">
    <location>
        <begin position="202"/>
        <end position="376"/>
    </location>
</feature>
<keyword evidence="6" id="KW-0645">Protease</keyword>
<dbReference type="GO" id="GO:0016020">
    <property type="term" value="C:membrane"/>
    <property type="evidence" value="ECO:0007669"/>
    <property type="project" value="UniProtKB-SubCell"/>
</dbReference>
<evidence type="ECO:0000256" key="18">
    <source>
        <dbReference type="ARBA" id="ARBA00049902"/>
    </source>
</evidence>
<evidence type="ECO:0000256" key="2">
    <source>
        <dbReference type="ARBA" id="ARBA00004752"/>
    </source>
</evidence>
<feature type="region of interest" description="Disordered" evidence="20">
    <location>
        <begin position="109"/>
        <end position="141"/>
    </location>
</feature>
<dbReference type="SUPFAM" id="SSF56601">
    <property type="entry name" value="beta-lactamase/transpeptidase-like"/>
    <property type="match status" value="1"/>
</dbReference>
<feature type="region of interest" description="Disordered" evidence="20">
    <location>
        <begin position="1"/>
        <end position="95"/>
    </location>
</feature>
<keyword evidence="13 21" id="KW-1133">Transmembrane helix</keyword>
<dbReference type="Proteomes" id="UP000238348">
    <property type="component" value="Chromosome"/>
</dbReference>
<evidence type="ECO:0000259" key="23">
    <source>
        <dbReference type="Pfam" id="PF00912"/>
    </source>
</evidence>
<dbReference type="UniPathway" id="UPA00219"/>
<keyword evidence="14 21" id="KW-0472">Membrane</keyword>
<feature type="transmembrane region" description="Helical" evidence="21">
    <location>
        <begin position="153"/>
        <end position="172"/>
    </location>
</feature>
<evidence type="ECO:0000313" key="25">
    <source>
        <dbReference type="Proteomes" id="UP000238348"/>
    </source>
</evidence>
<evidence type="ECO:0000256" key="14">
    <source>
        <dbReference type="ARBA" id="ARBA00023136"/>
    </source>
</evidence>
<feature type="domain" description="Penicillin-binding protein transpeptidase" evidence="22">
    <location>
        <begin position="591"/>
        <end position="826"/>
    </location>
</feature>
<evidence type="ECO:0000313" key="24">
    <source>
        <dbReference type="EMBL" id="AUX38662.1"/>
    </source>
</evidence>
<dbReference type="FunFam" id="1.10.3810.10:FF:000003">
    <property type="entry name" value="Penicillin-binding protein 1a"/>
    <property type="match status" value="1"/>
</dbReference>
<dbReference type="PANTHER" id="PTHR32282:SF27">
    <property type="entry name" value="PENICILLIN-BINDING PROTEIN 1A"/>
    <property type="match status" value="1"/>
</dbReference>
<dbReference type="Pfam" id="PF00912">
    <property type="entry name" value="Transgly"/>
    <property type="match status" value="1"/>
</dbReference>
<sequence>MRIAGASVHGDGAMASEQSGNPGGNENDPAGKVGPPQHEAEPPARWSGTPGRESEPPARASAAARPASAPHIAGAPRPASAPHIAEAARPASAPHIAEVARPASAPHIAGAPRRESAPHIAGAPPHIAGAPQPPDGAADPGRRARIATWAKRIGIALAALLVLAAVAVVLVVQHYEADLPSTVELKDYRPPQVTRILARDGTRLGELFTERRTVVRIGEIPNQVKLAALAAEDAGFYEHAGLNYLGMLRALAVNLRSTQTRQGASTITQQVVKNVLLTPDRTYRRKAREIILARKIEQELTKDEILELYLNKIYFGHGRYGVEEASRYYFGKSVRDVTLAEAALLVAVVKGPSVYSPRVNLERAVARRAFVLDQMQRKGFADEVQVEQAKREPVVLAIETETLAELAPEVVGEAQRMLREIVGPAAQLGGYTITTTIEPAMQAAARAAVRKNLDAYAKRHKLLGPLARTKKEPPPFDGTPSGHKVFRGVVTGADDARGTLAVRVGSLHGTVSLRGAERYNPSGLAPSKFAEVNKVVRVSLIGPAPEPVVEAVTPGQDEDEAAAGEAAKRAAAGAAKPVAPVPLRLELGPEGALVAIDVRTREIVALVGSYEAVRGGLDRATYARRQPGSTFKAFVYGYGIHARTLTPATILETNPLAVAGYKPQNHDESEGRSPARLREAVAHSVNVAAVSALSRVGASNVVAFANALGIQSKLGADLSLALGSYEVTPREMAAAYASIAAGGVHEQPVLITKIVGPDGAELPLPRRPPAHRVMEEAEAYVLTSVLTSVVQSGTAKQARSLGRPIAGKTGTTNQSKDTWFVGYSTDIACAVWTGYDDAAPLGAGEAGATAALPAFVEFMKQAHAKRPAADFPVPNGIVRVKIDPQTGLLAREGQEDAIEEVFVAGTEPAEEAPVPEADAGAEGADAGAPEELPGAAGAAAPGEKAAEPAQPGAAPAPAEPEHAPEPGTLPAPEPGTLPAAGEMAPPPF</sequence>
<evidence type="ECO:0000259" key="22">
    <source>
        <dbReference type="Pfam" id="PF00905"/>
    </source>
</evidence>
<dbReference type="AlphaFoldDB" id="A0A2L0EH97"/>
<dbReference type="InterPro" id="IPR023346">
    <property type="entry name" value="Lysozyme-like_dom_sf"/>
</dbReference>
<evidence type="ECO:0000256" key="15">
    <source>
        <dbReference type="ARBA" id="ARBA00023268"/>
    </source>
</evidence>
<keyword evidence="10" id="KW-0378">Hydrolase</keyword>
<reference evidence="24 25" key="1">
    <citation type="submission" date="2015-09" db="EMBL/GenBank/DDBJ databases">
        <title>Sorangium comparison.</title>
        <authorList>
            <person name="Zaburannyi N."/>
            <person name="Bunk B."/>
            <person name="Overmann J."/>
            <person name="Mueller R."/>
        </authorList>
    </citation>
    <scope>NUCLEOTIDE SEQUENCE [LARGE SCALE GENOMIC DNA]</scope>
    <source>
        <strain evidence="24 25">So ce26</strain>
    </source>
</reference>
<dbReference type="InterPro" id="IPR050396">
    <property type="entry name" value="Glycosyltr_51/Transpeptidase"/>
</dbReference>
<feature type="compositionally biased region" description="Low complexity" evidence="20">
    <location>
        <begin position="907"/>
        <end position="956"/>
    </location>
</feature>
<keyword evidence="5" id="KW-0121">Carboxypeptidase</keyword>
<evidence type="ECO:0000256" key="17">
    <source>
        <dbReference type="ARBA" id="ARBA00044770"/>
    </source>
</evidence>
<dbReference type="GO" id="GO:0009252">
    <property type="term" value="P:peptidoglycan biosynthetic process"/>
    <property type="evidence" value="ECO:0007669"/>
    <property type="project" value="UniProtKB-UniPathway"/>
</dbReference>
<dbReference type="GO" id="GO:0006508">
    <property type="term" value="P:proteolysis"/>
    <property type="evidence" value="ECO:0007669"/>
    <property type="project" value="UniProtKB-KW"/>
</dbReference>
<evidence type="ECO:0000256" key="11">
    <source>
        <dbReference type="ARBA" id="ARBA00022960"/>
    </source>
</evidence>
<keyword evidence="15" id="KW-0511">Multifunctional enzyme</keyword>
<evidence type="ECO:0000256" key="6">
    <source>
        <dbReference type="ARBA" id="ARBA00022670"/>
    </source>
</evidence>
<dbReference type="InterPro" id="IPR036950">
    <property type="entry name" value="PBP_transglycosylase"/>
</dbReference>
<keyword evidence="9 21" id="KW-0812">Transmembrane</keyword>
<dbReference type="GO" id="GO:0004180">
    <property type="term" value="F:carboxypeptidase activity"/>
    <property type="evidence" value="ECO:0007669"/>
    <property type="project" value="UniProtKB-KW"/>
</dbReference>
<keyword evidence="7" id="KW-0328">Glycosyltransferase</keyword>
<evidence type="ECO:0000256" key="5">
    <source>
        <dbReference type="ARBA" id="ARBA00022645"/>
    </source>
</evidence>
<evidence type="ECO:0000256" key="21">
    <source>
        <dbReference type="SAM" id="Phobius"/>
    </source>
</evidence>
<evidence type="ECO:0000256" key="1">
    <source>
        <dbReference type="ARBA" id="ARBA00004370"/>
    </source>
</evidence>
<comment type="pathway">
    <text evidence="2">Cell wall biogenesis; peptidoglycan biosynthesis.</text>
</comment>
<feature type="region of interest" description="Disordered" evidence="20">
    <location>
        <begin position="907"/>
        <end position="988"/>
    </location>
</feature>
<dbReference type="Gene3D" id="1.10.3810.10">
    <property type="entry name" value="Biosynthetic peptidoglycan transglycosylase-like"/>
    <property type="match status" value="1"/>
</dbReference>